<dbReference type="InterPro" id="IPR050764">
    <property type="entry name" value="CbbQ/NirQ/NorQ/GpvN"/>
</dbReference>
<dbReference type="PANTHER" id="PTHR42759">
    <property type="entry name" value="MOXR FAMILY PROTEIN"/>
    <property type="match status" value="1"/>
</dbReference>
<sequence length="301" mass="34009">MTKNNMVIKQDQVQIGNITVRLAKEYEVDANWMGNDISAHQLRASWLRLSQDDLPMNPRLVGKPGVGKTTLAVAVARELNYPVFLMQGTSDTRPDDLIITPVITEGKQISYVASPLVTAMIVGGVCILDEGNRMSEKSWASLASLLDHRRYVDSVIAGIRLHAHKEFRFVTTMNDDSSVYDLPEYIQSRLNPQIFLDFADIETEARIVRYAVPYVEENLLTLLVSFLSIAHKYDETYSVRDGIQIAKYAQRLRSLNKELTLPKALKTSVYSILGEEALKYFPADEQMQNDNNSSRPNLRPV</sequence>
<accession>A0A4V0P2D2</accession>
<dbReference type="CDD" id="cd00009">
    <property type="entry name" value="AAA"/>
    <property type="match status" value="1"/>
</dbReference>
<dbReference type="OrthoDB" id="9771792at2"/>
<dbReference type="KEGG" id="sbf:JCM31447_321100"/>
<keyword evidence="3" id="KW-1185">Reference proteome</keyword>
<dbReference type="Proteomes" id="UP000291236">
    <property type="component" value="Chromosome"/>
</dbReference>
<evidence type="ECO:0000313" key="2">
    <source>
        <dbReference type="EMBL" id="BBH52817.1"/>
    </source>
</evidence>
<proteinExistence type="predicted"/>
<organism evidence="2 3">
    <name type="scientific">Fluviispira sanaruensis</name>
    <dbReference type="NCBI Taxonomy" id="2493639"/>
    <lineage>
        <taxon>Bacteria</taxon>
        <taxon>Pseudomonadati</taxon>
        <taxon>Bdellovibrionota</taxon>
        <taxon>Oligoflexia</taxon>
        <taxon>Silvanigrellales</taxon>
        <taxon>Silvanigrellaceae</taxon>
        <taxon>Fluviispira</taxon>
    </lineage>
</organism>
<reference evidence="2 3" key="1">
    <citation type="submission" date="2018-12" db="EMBL/GenBank/DDBJ databases">
        <title>Rubrispira sanarue gen. nov., sp., nov., a member of the order Silvanigrellales, isolated from a brackish lake in Hamamatsu Japan.</title>
        <authorList>
            <person name="Maejima Y."/>
            <person name="Iino T."/>
            <person name="Muraguchi Y."/>
            <person name="Fukuda K."/>
            <person name="Nojiri H."/>
            <person name="Ohkuma M."/>
            <person name="Moriuchi R."/>
            <person name="Dohra H."/>
            <person name="Kimbara K."/>
            <person name="Shintani M."/>
        </authorList>
    </citation>
    <scope>NUCLEOTIDE SEQUENCE [LARGE SCALE GENOMIC DNA]</scope>
    <source>
        <strain evidence="2 3">RF1110005</strain>
    </source>
</reference>
<dbReference type="RefSeq" id="WP_130607617.1">
    <property type="nucleotide sequence ID" value="NZ_AP019368.1"/>
</dbReference>
<dbReference type="SUPFAM" id="SSF52540">
    <property type="entry name" value="P-loop containing nucleoside triphosphate hydrolases"/>
    <property type="match status" value="1"/>
</dbReference>
<dbReference type="GO" id="GO:0016887">
    <property type="term" value="F:ATP hydrolysis activity"/>
    <property type="evidence" value="ECO:0007669"/>
    <property type="project" value="InterPro"/>
</dbReference>
<dbReference type="PANTHER" id="PTHR42759:SF6">
    <property type="entry name" value="REGULATORY PROTEIN-RELATED"/>
    <property type="match status" value="1"/>
</dbReference>
<dbReference type="InterPro" id="IPR027417">
    <property type="entry name" value="P-loop_NTPase"/>
</dbReference>
<dbReference type="Pfam" id="PF07728">
    <property type="entry name" value="AAA_5"/>
    <property type="match status" value="1"/>
</dbReference>
<name>A0A4V0P2D2_FLUSA</name>
<evidence type="ECO:0000259" key="1">
    <source>
        <dbReference type="Pfam" id="PF07728"/>
    </source>
</evidence>
<protein>
    <submittedName>
        <fullName evidence="2">MoxR family ATPase</fullName>
    </submittedName>
</protein>
<dbReference type="AlphaFoldDB" id="A0A4V0P2D2"/>
<dbReference type="InterPro" id="IPR011704">
    <property type="entry name" value="ATPase_dyneun-rel_AAA"/>
</dbReference>
<dbReference type="GO" id="GO:0005524">
    <property type="term" value="F:ATP binding"/>
    <property type="evidence" value="ECO:0007669"/>
    <property type="project" value="InterPro"/>
</dbReference>
<dbReference type="EMBL" id="AP019368">
    <property type="protein sequence ID" value="BBH52817.1"/>
    <property type="molecule type" value="Genomic_DNA"/>
</dbReference>
<gene>
    <name evidence="2" type="ORF">JCM31447_321100</name>
</gene>
<evidence type="ECO:0000313" key="3">
    <source>
        <dbReference type="Proteomes" id="UP000291236"/>
    </source>
</evidence>
<dbReference type="Gene3D" id="3.40.50.300">
    <property type="entry name" value="P-loop containing nucleotide triphosphate hydrolases"/>
    <property type="match status" value="1"/>
</dbReference>
<feature type="domain" description="ATPase dynein-related AAA" evidence="1">
    <location>
        <begin position="60"/>
        <end position="189"/>
    </location>
</feature>